<dbReference type="OrthoDB" id="8062037at2759"/>
<dbReference type="Pfam" id="PF13639">
    <property type="entry name" value="zf-RING_2"/>
    <property type="match status" value="1"/>
</dbReference>
<dbReference type="STRING" id="945553.A0A0D2PRN3"/>
<keyword evidence="7" id="KW-0862">Zinc</keyword>
<sequence length="194" mass="21553">DEDFDSSYESLLSLGMQIGDVKPRATPSEVLSKMQKGVYSDFAGEGTDTRCPICLDDYEPTDPIQKLNNCSHWLHEGCLGQWLQTANTCPVCRESVTAPRSSPFGGRTPRFRAMPFNLQPRRRRDSSPTAPITQPPAPTASTLRAPRLPASRRHTIFEDPDDVAGTDSQESNGRISNQGSPDRANFAPWRFHHP</sequence>
<keyword evidence="12" id="KW-1185">Reference proteome</keyword>
<dbReference type="PANTHER" id="PTHR22937">
    <property type="entry name" value="E3 UBIQUITIN-PROTEIN LIGASE RNF165"/>
    <property type="match status" value="1"/>
</dbReference>
<evidence type="ECO:0000256" key="2">
    <source>
        <dbReference type="ARBA" id="ARBA00012483"/>
    </source>
</evidence>
<dbReference type="SMART" id="SM00184">
    <property type="entry name" value="RING"/>
    <property type="match status" value="1"/>
</dbReference>
<dbReference type="Proteomes" id="UP000054270">
    <property type="component" value="Unassembled WGS sequence"/>
</dbReference>
<dbReference type="SUPFAM" id="SSF57850">
    <property type="entry name" value="RING/U-box"/>
    <property type="match status" value="1"/>
</dbReference>
<feature type="domain" description="RING-type" evidence="10">
    <location>
        <begin position="51"/>
        <end position="93"/>
    </location>
</feature>
<dbReference type="GO" id="GO:0061630">
    <property type="term" value="F:ubiquitin protein ligase activity"/>
    <property type="evidence" value="ECO:0007669"/>
    <property type="project" value="UniProtKB-EC"/>
</dbReference>
<proteinExistence type="predicted"/>
<evidence type="ECO:0000256" key="3">
    <source>
        <dbReference type="ARBA" id="ARBA00022679"/>
    </source>
</evidence>
<organism evidence="11 12">
    <name type="scientific">Hypholoma sublateritium (strain FD-334 SS-4)</name>
    <dbReference type="NCBI Taxonomy" id="945553"/>
    <lineage>
        <taxon>Eukaryota</taxon>
        <taxon>Fungi</taxon>
        <taxon>Dikarya</taxon>
        <taxon>Basidiomycota</taxon>
        <taxon>Agaricomycotina</taxon>
        <taxon>Agaricomycetes</taxon>
        <taxon>Agaricomycetidae</taxon>
        <taxon>Agaricales</taxon>
        <taxon>Agaricineae</taxon>
        <taxon>Strophariaceae</taxon>
        <taxon>Hypholoma</taxon>
    </lineage>
</organism>
<dbReference type="EMBL" id="KN817549">
    <property type="protein sequence ID" value="KJA22495.1"/>
    <property type="molecule type" value="Genomic_DNA"/>
</dbReference>
<comment type="catalytic activity">
    <reaction evidence="1">
        <text>S-ubiquitinyl-[E2 ubiquitin-conjugating enzyme]-L-cysteine + [acceptor protein]-L-lysine = [E2 ubiquitin-conjugating enzyme]-L-cysteine + N(6)-ubiquitinyl-[acceptor protein]-L-lysine.</text>
        <dbReference type="EC" id="2.3.2.27"/>
    </reaction>
</comment>
<dbReference type="InterPro" id="IPR013083">
    <property type="entry name" value="Znf_RING/FYVE/PHD"/>
</dbReference>
<accession>A0A0D2PRN3</accession>
<protein>
    <recommendedName>
        <fullName evidence="2">RING-type E3 ubiquitin transferase</fullName>
        <ecNumber evidence="2">2.3.2.27</ecNumber>
    </recommendedName>
</protein>
<dbReference type="Gene3D" id="3.30.40.10">
    <property type="entry name" value="Zinc/RING finger domain, C3HC4 (zinc finger)"/>
    <property type="match status" value="1"/>
</dbReference>
<keyword evidence="6" id="KW-0833">Ubl conjugation pathway</keyword>
<evidence type="ECO:0000313" key="11">
    <source>
        <dbReference type="EMBL" id="KJA22495.1"/>
    </source>
</evidence>
<evidence type="ECO:0000256" key="7">
    <source>
        <dbReference type="ARBA" id="ARBA00022833"/>
    </source>
</evidence>
<dbReference type="GO" id="GO:0008270">
    <property type="term" value="F:zinc ion binding"/>
    <property type="evidence" value="ECO:0007669"/>
    <property type="project" value="UniProtKB-KW"/>
</dbReference>
<dbReference type="InterPro" id="IPR001841">
    <property type="entry name" value="Znf_RING"/>
</dbReference>
<keyword evidence="3" id="KW-0808">Transferase</keyword>
<dbReference type="AlphaFoldDB" id="A0A0D2PRN3"/>
<dbReference type="EC" id="2.3.2.27" evidence="2"/>
<keyword evidence="5 8" id="KW-0863">Zinc-finger</keyword>
<dbReference type="PANTHER" id="PTHR22937:SF65">
    <property type="entry name" value="E3 UBIQUITIN-PROTEIN LIGASE ARK2C"/>
    <property type="match status" value="1"/>
</dbReference>
<gene>
    <name evidence="11" type="ORF">HYPSUDRAFT_139139</name>
</gene>
<feature type="region of interest" description="Disordered" evidence="9">
    <location>
        <begin position="97"/>
        <end position="194"/>
    </location>
</feature>
<evidence type="ECO:0000256" key="5">
    <source>
        <dbReference type="ARBA" id="ARBA00022771"/>
    </source>
</evidence>
<evidence type="ECO:0000256" key="9">
    <source>
        <dbReference type="SAM" id="MobiDB-lite"/>
    </source>
</evidence>
<dbReference type="PROSITE" id="PS50089">
    <property type="entry name" value="ZF_RING_2"/>
    <property type="match status" value="1"/>
</dbReference>
<evidence type="ECO:0000313" key="12">
    <source>
        <dbReference type="Proteomes" id="UP000054270"/>
    </source>
</evidence>
<evidence type="ECO:0000259" key="10">
    <source>
        <dbReference type="PROSITE" id="PS50089"/>
    </source>
</evidence>
<feature type="compositionally biased region" description="Polar residues" evidence="9">
    <location>
        <begin position="166"/>
        <end position="180"/>
    </location>
</feature>
<evidence type="ECO:0000256" key="8">
    <source>
        <dbReference type="PROSITE-ProRule" id="PRU00175"/>
    </source>
</evidence>
<dbReference type="GO" id="GO:0005634">
    <property type="term" value="C:nucleus"/>
    <property type="evidence" value="ECO:0007669"/>
    <property type="project" value="TreeGrafter"/>
</dbReference>
<feature type="non-terminal residue" evidence="11">
    <location>
        <position position="1"/>
    </location>
</feature>
<reference evidence="12" key="1">
    <citation type="submission" date="2014-04" db="EMBL/GenBank/DDBJ databases">
        <title>Evolutionary Origins and Diversification of the Mycorrhizal Mutualists.</title>
        <authorList>
            <consortium name="DOE Joint Genome Institute"/>
            <consortium name="Mycorrhizal Genomics Consortium"/>
            <person name="Kohler A."/>
            <person name="Kuo A."/>
            <person name="Nagy L.G."/>
            <person name="Floudas D."/>
            <person name="Copeland A."/>
            <person name="Barry K.W."/>
            <person name="Cichocki N."/>
            <person name="Veneault-Fourrey C."/>
            <person name="LaButti K."/>
            <person name="Lindquist E.A."/>
            <person name="Lipzen A."/>
            <person name="Lundell T."/>
            <person name="Morin E."/>
            <person name="Murat C."/>
            <person name="Riley R."/>
            <person name="Ohm R."/>
            <person name="Sun H."/>
            <person name="Tunlid A."/>
            <person name="Henrissat B."/>
            <person name="Grigoriev I.V."/>
            <person name="Hibbett D.S."/>
            <person name="Martin F."/>
        </authorList>
    </citation>
    <scope>NUCLEOTIDE SEQUENCE [LARGE SCALE GENOMIC DNA]</scope>
    <source>
        <strain evidence="12">FD-334 SS-4</strain>
    </source>
</reference>
<dbReference type="InterPro" id="IPR045191">
    <property type="entry name" value="MBR1/2-like"/>
</dbReference>
<name>A0A0D2PRN3_HYPSF</name>
<evidence type="ECO:0000256" key="1">
    <source>
        <dbReference type="ARBA" id="ARBA00000900"/>
    </source>
</evidence>
<evidence type="ECO:0000256" key="6">
    <source>
        <dbReference type="ARBA" id="ARBA00022786"/>
    </source>
</evidence>
<keyword evidence="4" id="KW-0479">Metal-binding</keyword>
<evidence type="ECO:0000256" key="4">
    <source>
        <dbReference type="ARBA" id="ARBA00022723"/>
    </source>
</evidence>